<sequence>MSQSEGRPRNRKHRLLVELGRGGMGTVYLATRREQAADRPALVVVKHLRPELASHLRFLQGFLDESHLAIRLDHPNIVRTWDVGFESRHYFLEMEYLEGQSFEAVTRAATETKRELPCGVALFVLEEILAGLHYAHELTDAHARPLAIVHRDVSPHNVVVTYEGAVKLLDFGIAKAAISSHDTSTGVIKGKLTYMAPEQAARRQVDRRADIFSVGVMLWQCLTGQRLWADVPEPLLFHKLDRGEIDPPRTVRGDVPASLDAICMKALAVDPAARFATAEELRNAIAEERRALWGDVGPAELAHAMRDLFGERRAADKAQIDALLARTSEDSLDVLPVLGHGPELPVIAIDTPDPAGRTSTSTRTDPRVALTRPHETRTLRLRRWPRWAIATGLVAAIGALGSGLASRVFSRPAESAPMTTDAQPLECMHNVECAQKHGGASFVCRKPDGKCVSLEAPGCTVLAEKGDVENDATIWFGTMFPMTGKLASSWGLESARAADLARRDFVQIARGIPSPLPGQPARPIGLIACDDAVEPKRVARHLIDLHVPAVLGFSSSQEVIDLATELFIPNGVLAAATQNRSALITTIPHPPGEPRLVWRTTFNTAAIVLPVSAVVADVLEPELRASRVLRDGEPMRVAHLRVRNATGLSRSDALLDALRFNGKSAVENGANYREVLYTNPSDANPIPDESVVEALLGFRPHVIVSPGFDPNTKTVLVPFETKWPAAAHFRPRYVMTSMFGSDFFEFLGKNAERRRRFIGVSPPKATPANAKLALHYNETFTPKVSPSEAPGAVYDAVYLLAYAVYAIGDQPITGRNLARGMSRLIPPGEPIEVGPTKIFEAFQLLQGGKSINLHGAGTPLDFDVTTGEGPTDFALLCPGVDDLGVATAAAEPGPIFRTATKKIEGLPLRCP</sequence>
<reference evidence="8 9" key="1">
    <citation type="submission" date="2021-12" db="EMBL/GenBank/DDBJ databases">
        <title>Discovery of the Pendulisporaceae a myxobacterial family with distinct sporulation behavior and unique specialized metabolism.</title>
        <authorList>
            <person name="Garcia R."/>
            <person name="Popoff A."/>
            <person name="Bader C.D."/>
            <person name="Loehr J."/>
            <person name="Walesch S."/>
            <person name="Walt C."/>
            <person name="Boldt J."/>
            <person name="Bunk B."/>
            <person name="Haeckl F.J.F.P.J."/>
            <person name="Gunesch A.P."/>
            <person name="Birkelbach J."/>
            <person name="Nuebel U."/>
            <person name="Pietschmann T."/>
            <person name="Bach T."/>
            <person name="Mueller R."/>
        </authorList>
    </citation>
    <scope>NUCLEOTIDE SEQUENCE [LARGE SCALE GENOMIC DNA]</scope>
    <source>
        <strain evidence="8 9">MSr11954</strain>
    </source>
</reference>
<dbReference type="CDD" id="cd14014">
    <property type="entry name" value="STKc_PknB_like"/>
    <property type="match status" value="1"/>
</dbReference>
<evidence type="ECO:0000313" key="8">
    <source>
        <dbReference type="EMBL" id="WXB16192.1"/>
    </source>
</evidence>
<organism evidence="8 9">
    <name type="scientific">Pendulispora albinea</name>
    <dbReference type="NCBI Taxonomy" id="2741071"/>
    <lineage>
        <taxon>Bacteria</taxon>
        <taxon>Pseudomonadati</taxon>
        <taxon>Myxococcota</taxon>
        <taxon>Myxococcia</taxon>
        <taxon>Myxococcales</taxon>
        <taxon>Sorangiineae</taxon>
        <taxon>Pendulisporaceae</taxon>
        <taxon>Pendulispora</taxon>
    </lineage>
</organism>
<feature type="binding site" evidence="5">
    <location>
        <position position="46"/>
    </location>
    <ligand>
        <name>ATP</name>
        <dbReference type="ChEBI" id="CHEBI:30616"/>
    </ligand>
</feature>
<dbReference type="PROSITE" id="PS00109">
    <property type="entry name" value="PROTEIN_KINASE_TYR"/>
    <property type="match status" value="1"/>
</dbReference>
<dbReference type="Proteomes" id="UP001370348">
    <property type="component" value="Chromosome"/>
</dbReference>
<evidence type="ECO:0000256" key="6">
    <source>
        <dbReference type="SAM" id="MobiDB-lite"/>
    </source>
</evidence>
<dbReference type="EMBL" id="CP089984">
    <property type="protein sequence ID" value="WXB16192.1"/>
    <property type="molecule type" value="Genomic_DNA"/>
</dbReference>
<evidence type="ECO:0000256" key="4">
    <source>
        <dbReference type="ARBA" id="ARBA00022840"/>
    </source>
</evidence>
<evidence type="ECO:0000256" key="2">
    <source>
        <dbReference type="ARBA" id="ARBA00022741"/>
    </source>
</evidence>
<dbReference type="SUPFAM" id="SSF56112">
    <property type="entry name" value="Protein kinase-like (PK-like)"/>
    <property type="match status" value="1"/>
</dbReference>
<feature type="region of interest" description="Disordered" evidence="6">
    <location>
        <begin position="346"/>
        <end position="365"/>
    </location>
</feature>
<evidence type="ECO:0000256" key="1">
    <source>
        <dbReference type="ARBA" id="ARBA00022679"/>
    </source>
</evidence>
<dbReference type="InterPro" id="IPR028082">
    <property type="entry name" value="Peripla_BP_I"/>
</dbReference>
<name>A0ABZ2LZ88_9BACT</name>
<protein>
    <submittedName>
        <fullName evidence="8">Bifunctional serine/threonine-protein kinase/ABC transporter substrate-binding protein</fullName>
    </submittedName>
</protein>
<dbReference type="InterPro" id="IPR000719">
    <property type="entry name" value="Prot_kinase_dom"/>
</dbReference>
<evidence type="ECO:0000256" key="5">
    <source>
        <dbReference type="PROSITE-ProRule" id="PRU10141"/>
    </source>
</evidence>
<feature type="domain" description="Protein kinase" evidence="7">
    <location>
        <begin position="13"/>
        <end position="286"/>
    </location>
</feature>
<dbReference type="PANTHER" id="PTHR43289">
    <property type="entry name" value="MITOGEN-ACTIVATED PROTEIN KINASE KINASE KINASE 20-RELATED"/>
    <property type="match status" value="1"/>
</dbReference>
<keyword evidence="9" id="KW-1185">Reference proteome</keyword>
<dbReference type="Gene3D" id="1.10.510.10">
    <property type="entry name" value="Transferase(Phosphotransferase) domain 1"/>
    <property type="match status" value="1"/>
</dbReference>
<proteinExistence type="predicted"/>
<dbReference type="PROSITE" id="PS50011">
    <property type="entry name" value="PROTEIN_KINASE_DOM"/>
    <property type="match status" value="1"/>
</dbReference>
<accession>A0ABZ2LZ88</accession>
<keyword evidence="1" id="KW-0808">Transferase</keyword>
<gene>
    <name evidence="8" type="ORF">LZC94_02705</name>
</gene>
<dbReference type="PANTHER" id="PTHR43289:SF6">
    <property type="entry name" value="SERINE_THREONINE-PROTEIN KINASE NEKL-3"/>
    <property type="match status" value="1"/>
</dbReference>
<dbReference type="PROSITE" id="PS00107">
    <property type="entry name" value="PROTEIN_KINASE_ATP"/>
    <property type="match status" value="1"/>
</dbReference>
<dbReference type="InterPro" id="IPR017441">
    <property type="entry name" value="Protein_kinase_ATP_BS"/>
</dbReference>
<dbReference type="GO" id="GO:0016301">
    <property type="term" value="F:kinase activity"/>
    <property type="evidence" value="ECO:0007669"/>
    <property type="project" value="UniProtKB-KW"/>
</dbReference>
<dbReference type="Gene3D" id="3.30.200.20">
    <property type="entry name" value="Phosphorylase Kinase, domain 1"/>
    <property type="match status" value="1"/>
</dbReference>
<dbReference type="Pfam" id="PF00069">
    <property type="entry name" value="Pkinase"/>
    <property type="match status" value="1"/>
</dbReference>
<dbReference type="InterPro" id="IPR008266">
    <property type="entry name" value="Tyr_kinase_AS"/>
</dbReference>
<evidence type="ECO:0000256" key="3">
    <source>
        <dbReference type="ARBA" id="ARBA00022777"/>
    </source>
</evidence>
<dbReference type="RefSeq" id="WP_394825821.1">
    <property type="nucleotide sequence ID" value="NZ_CP089984.1"/>
</dbReference>
<dbReference type="SUPFAM" id="SSF53822">
    <property type="entry name" value="Periplasmic binding protein-like I"/>
    <property type="match status" value="1"/>
</dbReference>
<keyword evidence="3 8" id="KW-0418">Kinase</keyword>
<dbReference type="Gene3D" id="3.40.50.2300">
    <property type="match status" value="2"/>
</dbReference>
<keyword evidence="2 5" id="KW-0547">Nucleotide-binding</keyword>
<keyword evidence="4 5" id="KW-0067">ATP-binding</keyword>
<evidence type="ECO:0000259" key="7">
    <source>
        <dbReference type="PROSITE" id="PS50011"/>
    </source>
</evidence>
<evidence type="ECO:0000313" key="9">
    <source>
        <dbReference type="Proteomes" id="UP001370348"/>
    </source>
</evidence>
<dbReference type="InterPro" id="IPR011009">
    <property type="entry name" value="Kinase-like_dom_sf"/>
</dbReference>